<keyword evidence="3" id="KW-1185">Reference proteome</keyword>
<reference evidence="2 3" key="1">
    <citation type="journal article" date="2021" name="Commun. Biol.">
        <title>The genome of Shorea leprosula (Dipterocarpaceae) highlights the ecological relevance of drought in aseasonal tropical rainforests.</title>
        <authorList>
            <person name="Ng K.K.S."/>
            <person name="Kobayashi M.J."/>
            <person name="Fawcett J.A."/>
            <person name="Hatakeyama M."/>
            <person name="Paape T."/>
            <person name="Ng C.H."/>
            <person name="Ang C.C."/>
            <person name="Tnah L.H."/>
            <person name="Lee C.T."/>
            <person name="Nishiyama T."/>
            <person name="Sese J."/>
            <person name="O'Brien M.J."/>
            <person name="Copetti D."/>
            <person name="Mohd Noor M.I."/>
            <person name="Ong R.C."/>
            <person name="Putra M."/>
            <person name="Sireger I.Z."/>
            <person name="Indrioko S."/>
            <person name="Kosugi Y."/>
            <person name="Izuno A."/>
            <person name="Isagi Y."/>
            <person name="Lee S.L."/>
            <person name="Shimizu K.K."/>
        </authorList>
    </citation>
    <scope>NUCLEOTIDE SEQUENCE [LARGE SCALE GENOMIC DNA]</scope>
    <source>
        <strain evidence="2">214</strain>
    </source>
</reference>
<dbReference type="EMBL" id="BPVZ01000209">
    <property type="protein sequence ID" value="GKV46487.1"/>
    <property type="molecule type" value="Genomic_DNA"/>
</dbReference>
<organism evidence="2 3">
    <name type="scientific">Rubroshorea leprosula</name>
    <dbReference type="NCBI Taxonomy" id="152421"/>
    <lineage>
        <taxon>Eukaryota</taxon>
        <taxon>Viridiplantae</taxon>
        <taxon>Streptophyta</taxon>
        <taxon>Embryophyta</taxon>
        <taxon>Tracheophyta</taxon>
        <taxon>Spermatophyta</taxon>
        <taxon>Magnoliopsida</taxon>
        <taxon>eudicotyledons</taxon>
        <taxon>Gunneridae</taxon>
        <taxon>Pentapetalae</taxon>
        <taxon>rosids</taxon>
        <taxon>malvids</taxon>
        <taxon>Malvales</taxon>
        <taxon>Dipterocarpaceae</taxon>
        <taxon>Rubroshorea</taxon>
    </lineage>
</organism>
<dbReference type="Proteomes" id="UP001054252">
    <property type="component" value="Unassembled WGS sequence"/>
</dbReference>
<feature type="transmembrane region" description="Helical" evidence="1">
    <location>
        <begin position="101"/>
        <end position="119"/>
    </location>
</feature>
<feature type="transmembrane region" description="Helical" evidence="1">
    <location>
        <begin position="154"/>
        <end position="183"/>
    </location>
</feature>
<proteinExistence type="predicted"/>
<keyword evidence="1" id="KW-0812">Transmembrane</keyword>
<gene>
    <name evidence="2" type="ORF">SLEP1_g53468</name>
</gene>
<dbReference type="PANTHER" id="PTHR11439">
    <property type="entry name" value="GAG-POL-RELATED RETROTRANSPOSON"/>
    <property type="match status" value="1"/>
</dbReference>
<evidence type="ECO:0000256" key="1">
    <source>
        <dbReference type="SAM" id="Phobius"/>
    </source>
</evidence>
<sequence length="200" mass="22844">MAAPRSTHYAAVLRIIRYVKGTLFHGLHFSANSSPMIRAYSDADWAGDPSDRDLPPVTVFSLVILSSLGGVRNKLFHLALVQKLSIELSGIPHRNFFHCDGFLKIWAFLNLLLLIYIVIIKVLCRLLIMMSFMNALNTLMLIVTLFAIMLHKELFIWFSLALLINQQISLPRIIFLDAFVLFFPNSSWFHHNHLEFEGGC</sequence>
<keyword evidence="1" id="KW-0472">Membrane</keyword>
<evidence type="ECO:0000313" key="2">
    <source>
        <dbReference type="EMBL" id="GKV46487.1"/>
    </source>
</evidence>
<evidence type="ECO:0000313" key="3">
    <source>
        <dbReference type="Proteomes" id="UP001054252"/>
    </source>
</evidence>
<dbReference type="PANTHER" id="PTHR11439:SF461">
    <property type="entry name" value="OS10G0432200 PROTEIN"/>
    <property type="match status" value="1"/>
</dbReference>
<keyword evidence="1" id="KW-1133">Transmembrane helix</keyword>
<name>A0AAV5MAL6_9ROSI</name>
<dbReference type="AlphaFoldDB" id="A0AAV5MAL6"/>
<comment type="caution">
    <text evidence="2">The sequence shown here is derived from an EMBL/GenBank/DDBJ whole genome shotgun (WGS) entry which is preliminary data.</text>
</comment>
<accession>A0AAV5MAL6</accession>
<protein>
    <submittedName>
        <fullName evidence="2">Uncharacterized protein</fullName>
    </submittedName>
</protein>